<gene>
    <name evidence="2" type="ORF">EJB05_44234</name>
</gene>
<dbReference type="Gramene" id="TVU10690">
    <property type="protein sequence ID" value="TVU10690"/>
    <property type="gene ID" value="EJB05_44234"/>
</dbReference>
<evidence type="ECO:0000313" key="3">
    <source>
        <dbReference type="Proteomes" id="UP000324897"/>
    </source>
</evidence>
<reference evidence="2 3" key="1">
    <citation type="journal article" date="2019" name="Sci. Rep.">
        <title>A high-quality genome of Eragrostis curvula grass provides insights into Poaceae evolution and supports new strategies to enhance forage quality.</title>
        <authorList>
            <person name="Carballo J."/>
            <person name="Santos B.A.C.M."/>
            <person name="Zappacosta D."/>
            <person name="Garbus I."/>
            <person name="Selva J.P."/>
            <person name="Gallo C.A."/>
            <person name="Diaz A."/>
            <person name="Albertini E."/>
            <person name="Caccamo M."/>
            <person name="Echenique V."/>
        </authorList>
    </citation>
    <scope>NUCLEOTIDE SEQUENCE [LARGE SCALE GENOMIC DNA]</scope>
    <source>
        <strain evidence="3">cv. Victoria</strain>
        <tissue evidence="2">Leaf</tissue>
    </source>
</reference>
<evidence type="ECO:0000256" key="1">
    <source>
        <dbReference type="SAM" id="MobiDB-lite"/>
    </source>
</evidence>
<feature type="non-terminal residue" evidence="2">
    <location>
        <position position="86"/>
    </location>
</feature>
<organism evidence="2 3">
    <name type="scientific">Eragrostis curvula</name>
    <name type="common">weeping love grass</name>
    <dbReference type="NCBI Taxonomy" id="38414"/>
    <lineage>
        <taxon>Eukaryota</taxon>
        <taxon>Viridiplantae</taxon>
        <taxon>Streptophyta</taxon>
        <taxon>Embryophyta</taxon>
        <taxon>Tracheophyta</taxon>
        <taxon>Spermatophyta</taxon>
        <taxon>Magnoliopsida</taxon>
        <taxon>Liliopsida</taxon>
        <taxon>Poales</taxon>
        <taxon>Poaceae</taxon>
        <taxon>PACMAD clade</taxon>
        <taxon>Chloridoideae</taxon>
        <taxon>Eragrostideae</taxon>
        <taxon>Eragrostidinae</taxon>
        <taxon>Eragrostis</taxon>
    </lineage>
</organism>
<feature type="non-terminal residue" evidence="2">
    <location>
        <position position="1"/>
    </location>
</feature>
<comment type="caution">
    <text evidence="2">The sequence shown here is derived from an EMBL/GenBank/DDBJ whole genome shotgun (WGS) entry which is preliminary data.</text>
</comment>
<name>A0A5J9TH41_9POAL</name>
<accession>A0A5J9TH41</accession>
<evidence type="ECO:0000313" key="2">
    <source>
        <dbReference type="EMBL" id="TVU10690.1"/>
    </source>
</evidence>
<keyword evidence="3" id="KW-1185">Reference proteome</keyword>
<dbReference type="AlphaFoldDB" id="A0A5J9TH41"/>
<protein>
    <submittedName>
        <fullName evidence="2">Uncharacterized protein</fullName>
    </submittedName>
</protein>
<proteinExistence type="predicted"/>
<sequence>YIVVAPDGLASVATKNLEAYAGVKRSRDLICTSGSQRPHFSDRHNSFPAGQPKHQHDDAFLLFQIGDDKGERRDVVKVPNRLTTMQ</sequence>
<feature type="region of interest" description="Disordered" evidence="1">
    <location>
        <begin position="34"/>
        <end position="53"/>
    </location>
</feature>
<dbReference type="Proteomes" id="UP000324897">
    <property type="component" value="Chromosome 3"/>
</dbReference>
<dbReference type="EMBL" id="RWGY01000039">
    <property type="protein sequence ID" value="TVU10690.1"/>
    <property type="molecule type" value="Genomic_DNA"/>
</dbReference>